<accession>A0A917PIR5</accession>
<evidence type="ECO:0000313" key="1">
    <source>
        <dbReference type="EMBL" id="GGJ79927.1"/>
    </source>
</evidence>
<gene>
    <name evidence="1" type="ORF">GCM10011372_17970</name>
</gene>
<dbReference type="EMBL" id="BMMD01000008">
    <property type="protein sequence ID" value="GGJ79927.1"/>
    <property type="molecule type" value="Genomic_DNA"/>
</dbReference>
<dbReference type="RefSeq" id="WP_188743091.1">
    <property type="nucleotide sequence ID" value="NZ_BAABFW010000001.1"/>
</dbReference>
<reference evidence="1" key="2">
    <citation type="submission" date="2020-09" db="EMBL/GenBank/DDBJ databases">
        <authorList>
            <person name="Sun Q."/>
            <person name="Zhou Y."/>
        </authorList>
    </citation>
    <scope>NUCLEOTIDE SEQUENCE</scope>
    <source>
        <strain evidence="1">CGMCC 1.8984</strain>
    </source>
</reference>
<sequence length="65" mass="7353">MESESAVGDIRITGLDMDGSHLEWAFTDVTADSFTWTGRTSTDGVSHWRVEQRMQGRRRIPEPDA</sequence>
<dbReference type="AlphaFoldDB" id="A0A917PIR5"/>
<evidence type="ECO:0000313" key="2">
    <source>
        <dbReference type="Proteomes" id="UP000636956"/>
    </source>
</evidence>
<protein>
    <submittedName>
        <fullName evidence="1">Uncharacterized protein</fullName>
    </submittedName>
</protein>
<name>A0A917PIR5_9MICO</name>
<keyword evidence="2" id="KW-1185">Reference proteome</keyword>
<dbReference type="Proteomes" id="UP000636956">
    <property type="component" value="Unassembled WGS sequence"/>
</dbReference>
<reference evidence="1" key="1">
    <citation type="journal article" date="2014" name="Int. J. Syst. Evol. Microbiol.">
        <title>Complete genome sequence of Corynebacterium casei LMG S-19264T (=DSM 44701T), isolated from a smear-ripened cheese.</title>
        <authorList>
            <consortium name="US DOE Joint Genome Institute (JGI-PGF)"/>
            <person name="Walter F."/>
            <person name="Albersmeier A."/>
            <person name="Kalinowski J."/>
            <person name="Ruckert C."/>
        </authorList>
    </citation>
    <scope>NUCLEOTIDE SEQUENCE</scope>
    <source>
        <strain evidence="1">CGMCC 1.8984</strain>
    </source>
</reference>
<comment type="caution">
    <text evidence="1">The sequence shown here is derived from an EMBL/GenBank/DDBJ whole genome shotgun (WGS) entry which is preliminary data.</text>
</comment>
<organism evidence="1 2">
    <name type="scientific">Agromyces bauzanensis</name>
    <dbReference type="NCBI Taxonomy" id="1308924"/>
    <lineage>
        <taxon>Bacteria</taxon>
        <taxon>Bacillati</taxon>
        <taxon>Actinomycetota</taxon>
        <taxon>Actinomycetes</taxon>
        <taxon>Micrococcales</taxon>
        <taxon>Microbacteriaceae</taxon>
        <taxon>Agromyces</taxon>
    </lineage>
</organism>
<proteinExistence type="predicted"/>